<organism evidence="2 3">
    <name type="scientific">Alternaria atra</name>
    <dbReference type="NCBI Taxonomy" id="119953"/>
    <lineage>
        <taxon>Eukaryota</taxon>
        <taxon>Fungi</taxon>
        <taxon>Dikarya</taxon>
        <taxon>Ascomycota</taxon>
        <taxon>Pezizomycotina</taxon>
        <taxon>Dothideomycetes</taxon>
        <taxon>Pleosporomycetidae</taxon>
        <taxon>Pleosporales</taxon>
        <taxon>Pleosporineae</taxon>
        <taxon>Pleosporaceae</taxon>
        <taxon>Alternaria</taxon>
        <taxon>Alternaria sect. Ulocladioides</taxon>
    </lineage>
</organism>
<feature type="region of interest" description="Disordered" evidence="1">
    <location>
        <begin position="1"/>
        <end position="24"/>
    </location>
</feature>
<dbReference type="GeneID" id="67021763"/>
<evidence type="ECO:0000313" key="3">
    <source>
        <dbReference type="Proteomes" id="UP000676310"/>
    </source>
</evidence>
<evidence type="ECO:0000256" key="1">
    <source>
        <dbReference type="SAM" id="MobiDB-lite"/>
    </source>
</evidence>
<name>A0A8J2I877_9PLEO</name>
<gene>
    <name evidence="2" type="ORF">ALTATR162_LOCUS9531</name>
</gene>
<reference evidence="2" key="1">
    <citation type="submission" date="2021-05" db="EMBL/GenBank/DDBJ databases">
        <authorList>
            <person name="Stam R."/>
        </authorList>
    </citation>
    <scope>NUCLEOTIDE SEQUENCE</scope>
    <source>
        <strain evidence="2">CS162</strain>
    </source>
</reference>
<feature type="region of interest" description="Disordered" evidence="1">
    <location>
        <begin position="252"/>
        <end position="277"/>
    </location>
</feature>
<sequence>MAPMSSAQKLAAGEAKKKPSSSSTAASTILSSAFVTAPGPKASQQAAEIKTVKARKIYPLSFGDRKLLAKALALFRATSIKKEMVADNLGVEASIIKLPANLEVQVVKDIIQHFKDLTTWNKFAKDLRSYRSTYRDIQLCSAADFLGMTAYTQHIFNWYWARLSSGYIPDYADIDAISAARTPLRDDIFRKIVNAIAKLDREGKIPDPEDYEAYLKANERFGVAVDEAKKKMQKHEAYADKKNRLAAQAELQEEAAKMMHHQRQKQSKEKAANQQAN</sequence>
<keyword evidence="3" id="KW-1185">Reference proteome</keyword>
<dbReference type="RefSeq" id="XP_043173100.1">
    <property type="nucleotide sequence ID" value="XM_043317165.1"/>
</dbReference>
<accession>A0A8J2I877</accession>
<dbReference type="EMBL" id="CAJRGZ010000025">
    <property type="protein sequence ID" value="CAG5180976.1"/>
    <property type="molecule type" value="Genomic_DNA"/>
</dbReference>
<dbReference type="OrthoDB" id="3686314at2759"/>
<dbReference type="Proteomes" id="UP000676310">
    <property type="component" value="Unassembled WGS sequence"/>
</dbReference>
<protein>
    <submittedName>
        <fullName evidence="2">Uncharacterized protein</fullName>
    </submittedName>
</protein>
<dbReference type="AlphaFoldDB" id="A0A8J2I877"/>
<evidence type="ECO:0000313" key="2">
    <source>
        <dbReference type="EMBL" id="CAG5180976.1"/>
    </source>
</evidence>
<proteinExistence type="predicted"/>
<comment type="caution">
    <text evidence="2">The sequence shown here is derived from an EMBL/GenBank/DDBJ whole genome shotgun (WGS) entry which is preliminary data.</text>
</comment>